<protein>
    <recommendedName>
        <fullName evidence="3">Protein kinase domain-containing protein</fullName>
    </recommendedName>
</protein>
<dbReference type="Gene3D" id="1.10.510.10">
    <property type="entry name" value="Transferase(Phosphotransferase) domain 1"/>
    <property type="match status" value="1"/>
</dbReference>
<name>A0ABD2YDT9_9GENT</name>
<feature type="domain" description="Protein kinase" evidence="3">
    <location>
        <begin position="1"/>
        <end position="233"/>
    </location>
</feature>
<dbReference type="Proteomes" id="UP001630127">
    <property type="component" value="Unassembled WGS sequence"/>
</dbReference>
<proteinExistence type="predicted"/>
<reference evidence="4 5" key="1">
    <citation type="submission" date="2024-11" db="EMBL/GenBank/DDBJ databases">
        <title>A near-complete genome assembly of Cinchona calisaya.</title>
        <authorList>
            <person name="Lian D.C."/>
            <person name="Zhao X.W."/>
            <person name="Wei L."/>
        </authorList>
    </citation>
    <scope>NUCLEOTIDE SEQUENCE [LARGE SCALE GENOMIC DNA]</scope>
    <source>
        <tissue evidence="4">Nenye</tissue>
    </source>
</reference>
<organism evidence="4 5">
    <name type="scientific">Cinchona calisaya</name>
    <dbReference type="NCBI Taxonomy" id="153742"/>
    <lineage>
        <taxon>Eukaryota</taxon>
        <taxon>Viridiplantae</taxon>
        <taxon>Streptophyta</taxon>
        <taxon>Embryophyta</taxon>
        <taxon>Tracheophyta</taxon>
        <taxon>Spermatophyta</taxon>
        <taxon>Magnoliopsida</taxon>
        <taxon>eudicotyledons</taxon>
        <taxon>Gunneridae</taxon>
        <taxon>Pentapetalae</taxon>
        <taxon>asterids</taxon>
        <taxon>lamiids</taxon>
        <taxon>Gentianales</taxon>
        <taxon>Rubiaceae</taxon>
        <taxon>Cinchonoideae</taxon>
        <taxon>Cinchoneae</taxon>
        <taxon>Cinchona</taxon>
    </lineage>
</organism>
<dbReference type="InterPro" id="IPR000719">
    <property type="entry name" value="Prot_kinase_dom"/>
</dbReference>
<keyword evidence="2" id="KW-0067">ATP-binding</keyword>
<dbReference type="InterPro" id="IPR011009">
    <property type="entry name" value="Kinase-like_dom_sf"/>
</dbReference>
<dbReference type="InterPro" id="IPR045274">
    <property type="entry name" value="WAK-like"/>
</dbReference>
<dbReference type="PANTHER" id="PTHR27005:SF466">
    <property type="entry name" value="NON-FUNCTIONAL PSEUDOKINASE ZED1-LIKE"/>
    <property type="match status" value="1"/>
</dbReference>
<sequence length="239" mass="27575">MLPFLKRRLEKEENSVSSLENGSSMLEELIACFGGRYENPIRCYTTKELITATNNFTKRIDLTNIGQMFQGSLKEREILIKRFSDQEISYRAFHGAVRDIAVSSQMSHFRNILKLVGCCLEFKIPALLESSVVTEKSDVYSFGVLLLILLTGEEVMCKNPAGGQKIHIVDYVKHHVEKDQFDYIVDSEIWFVEKETQENQLYALSDLAMKCTRRRGEDRPHMIEIAKELHKMEKCSHLC</sequence>
<comment type="caution">
    <text evidence="4">The sequence shown here is derived from an EMBL/GenBank/DDBJ whole genome shotgun (WGS) entry which is preliminary data.</text>
</comment>
<dbReference type="GO" id="GO:0005524">
    <property type="term" value="F:ATP binding"/>
    <property type="evidence" value="ECO:0007669"/>
    <property type="project" value="UniProtKB-KW"/>
</dbReference>
<evidence type="ECO:0000256" key="2">
    <source>
        <dbReference type="ARBA" id="ARBA00022840"/>
    </source>
</evidence>
<dbReference type="PANTHER" id="PTHR27005">
    <property type="entry name" value="WALL-ASSOCIATED RECEPTOR KINASE-LIKE 21"/>
    <property type="match status" value="1"/>
</dbReference>
<gene>
    <name evidence="4" type="ORF">ACH5RR_034120</name>
</gene>
<keyword evidence="5" id="KW-1185">Reference proteome</keyword>
<dbReference type="EMBL" id="JBJUIK010000014">
    <property type="protein sequence ID" value="KAL3504279.1"/>
    <property type="molecule type" value="Genomic_DNA"/>
</dbReference>
<dbReference type="SUPFAM" id="SSF56112">
    <property type="entry name" value="Protein kinase-like (PK-like)"/>
    <property type="match status" value="1"/>
</dbReference>
<dbReference type="Gene3D" id="3.30.200.20">
    <property type="entry name" value="Phosphorylase Kinase, domain 1"/>
    <property type="match status" value="1"/>
</dbReference>
<dbReference type="PROSITE" id="PS50011">
    <property type="entry name" value="PROTEIN_KINASE_DOM"/>
    <property type="match status" value="1"/>
</dbReference>
<accession>A0ABD2YDT9</accession>
<evidence type="ECO:0000256" key="1">
    <source>
        <dbReference type="ARBA" id="ARBA00022741"/>
    </source>
</evidence>
<evidence type="ECO:0000313" key="5">
    <source>
        <dbReference type="Proteomes" id="UP001630127"/>
    </source>
</evidence>
<evidence type="ECO:0000313" key="4">
    <source>
        <dbReference type="EMBL" id="KAL3504279.1"/>
    </source>
</evidence>
<evidence type="ECO:0000259" key="3">
    <source>
        <dbReference type="PROSITE" id="PS50011"/>
    </source>
</evidence>
<keyword evidence="1" id="KW-0547">Nucleotide-binding</keyword>
<dbReference type="AlphaFoldDB" id="A0ABD2YDT9"/>